<dbReference type="SUPFAM" id="SSF55545">
    <property type="entry name" value="beta-N-acetylhexosaminidase-like domain"/>
    <property type="match status" value="1"/>
</dbReference>
<dbReference type="GO" id="GO:0030203">
    <property type="term" value="P:glycosaminoglycan metabolic process"/>
    <property type="evidence" value="ECO:0007669"/>
    <property type="project" value="TreeGrafter"/>
</dbReference>
<accession>A0A7W7QVY3</accession>
<evidence type="ECO:0000259" key="8">
    <source>
        <dbReference type="Pfam" id="PF02838"/>
    </source>
</evidence>
<organism evidence="9 10">
    <name type="scientific">Streptosporangium saharense</name>
    <dbReference type="NCBI Taxonomy" id="1706840"/>
    <lineage>
        <taxon>Bacteria</taxon>
        <taxon>Bacillati</taxon>
        <taxon>Actinomycetota</taxon>
        <taxon>Actinomycetes</taxon>
        <taxon>Streptosporangiales</taxon>
        <taxon>Streptosporangiaceae</taxon>
        <taxon>Streptosporangium</taxon>
    </lineage>
</organism>
<dbReference type="GO" id="GO:0004563">
    <property type="term" value="F:beta-N-acetylhexosaminidase activity"/>
    <property type="evidence" value="ECO:0007669"/>
    <property type="project" value="UniProtKB-EC"/>
</dbReference>
<evidence type="ECO:0000313" key="9">
    <source>
        <dbReference type="EMBL" id="MBB4920126.1"/>
    </source>
</evidence>
<dbReference type="InterPro" id="IPR015882">
    <property type="entry name" value="HEX_bac_N"/>
</dbReference>
<dbReference type="Pfam" id="PF02838">
    <property type="entry name" value="Glyco_hydro_20b"/>
    <property type="match status" value="1"/>
</dbReference>
<gene>
    <name evidence="9" type="ORF">FHS44_007270</name>
</gene>
<dbReference type="SUPFAM" id="SSF51445">
    <property type="entry name" value="(Trans)glycosidases"/>
    <property type="match status" value="1"/>
</dbReference>
<feature type="domain" description="Beta-hexosaminidase bacterial type N-terminal" evidence="8">
    <location>
        <begin position="44"/>
        <end position="177"/>
    </location>
</feature>
<evidence type="ECO:0000256" key="3">
    <source>
        <dbReference type="ARBA" id="ARBA00012663"/>
    </source>
</evidence>
<keyword evidence="4 9" id="KW-0378">Hydrolase</keyword>
<dbReference type="Gene3D" id="3.20.20.80">
    <property type="entry name" value="Glycosidases"/>
    <property type="match status" value="1"/>
</dbReference>
<dbReference type="Pfam" id="PF00728">
    <property type="entry name" value="Glyco_hydro_20"/>
    <property type="match status" value="1"/>
</dbReference>
<dbReference type="EMBL" id="JACHJP010000012">
    <property type="protein sequence ID" value="MBB4920126.1"/>
    <property type="molecule type" value="Genomic_DNA"/>
</dbReference>
<keyword evidence="5 9" id="KW-0326">Glycosidase</keyword>
<evidence type="ECO:0000256" key="4">
    <source>
        <dbReference type="ARBA" id="ARBA00022801"/>
    </source>
</evidence>
<evidence type="ECO:0000313" key="10">
    <source>
        <dbReference type="Proteomes" id="UP000552644"/>
    </source>
</evidence>
<dbReference type="PRINTS" id="PR00738">
    <property type="entry name" value="GLHYDRLASE20"/>
</dbReference>
<dbReference type="InterPro" id="IPR017853">
    <property type="entry name" value="GH"/>
</dbReference>
<dbReference type="GO" id="GO:0016020">
    <property type="term" value="C:membrane"/>
    <property type="evidence" value="ECO:0007669"/>
    <property type="project" value="TreeGrafter"/>
</dbReference>
<feature type="domain" description="Glycoside hydrolase family 20 catalytic" evidence="7">
    <location>
        <begin position="180"/>
        <end position="497"/>
    </location>
</feature>
<comment type="similarity">
    <text evidence="2">Belongs to the glycosyl hydrolase 20 family.</text>
</comment>
<reference evidence="9 10" key="1">
    <citation type="submission" date="2020-08" db="EMBL/GenBank/DDBJ databases">
        <title>Genomic Encyclopedia of Type Strains, Phase III (KMG-III): the genomes of soil and plant-associated and newly described type strains.</title>
        <authorList>
            <person name="Whitman W."/>
        </authorList>
    </citation>
    <scope>NUCLEOTIDE SEQUENCE [LARGE SCALE GENOMIC DNA]</scope>
    <source>
        <strain evidence="9 10">CECT 8840</strain>
    </source>
</reference>
<dbReference type="InterPro" id="IPR015883">
    <property type="entry name" value="Glyco_hydro_20_cat"/>
</dbReference>
<evidence type="ECO:0000256" key="6">
    <source>
        <dbReference type="PIRSR" id="PIRSR625705-1"/>
    </source>
</evidence>
<dbReference type="InterPro" id="IPR025705">
    <property type="entry name" value="Beta_hexosaminidase_sua/sub"/>
</dbReference>
<evidence type="ECO:0000256" key="5">
    <source>
        <dbReference type="ARBA" id="ARBA00023295"/>
    </source>
</evidence>
<dbReference type="PANTHER" id="PTHR22600:SF57">
    <property type="entry name" value="BETA-N-ACETYLHEXOSAMINIDASE"/>
    <property type="match status" value="1"/>
</dbReference>
<dbReference type="RefSeq" id="WP_184723678.1">
    <property type="nucleotide sequence ID" value="NZ_JACHJP010000012.1"/>
</dbReference>
<dbReference type="GO" id="GO:0005975">
    <property type="term" value="P:carbohydrate metabolic process"/>
    <property type="evidence" value="ECO:0007669"/>
    <property type="project" value="InterPro"/>
</dbReference>
<dbReference type="CDD" id="cd06568">
    <property type="entry name" value="GH20_SpHex_like"/>
    <property type="match status" value="1"/>
</dbReference>
<sequence length="537" mass="58059">MAPILARLWRSWPARIAAVSVLVLGAGAVTLTTRGGTAPAPMGEVLPVPVSVRPAADISYTLAPDAAVHTEAGSAEAAQVGAYLAGLLRPSTGYALPVVQDGQESGVSLLLTGADPVVGSEGYQLDVTEEAVVIRARTGTGLFNGVQTLRQLLPPRIESATAVPGPWTVRGGRIVDYPRFPYRGAMLDVARHFHPVETVRRYIDRIVLYKINHLHLHLSDDQGWRIAVDSRPRLTEYGGRTQVGGGPGGHYTKAQYREIVEYAAQRHVTVVPEIDLPGHTNAVLASYAELNCDGKARKPYTGTDVGFSTLCTTKEESYAFVKDVLGEIAALTPGPYLHIGGDEATATPPERYAAFMNRVQPMVAATGKTVMGWHQIGEPEVRHQEGRVLQYWGRTGADPLVAGAVAKGARVVMSPANRAYLDMKYDEETVPGQKWAGYVEVRDAYDWDPGSHLEDVPASAVLGVEAPLWTEAISTEKEIEYMAFPRLPAIAELGWSPRATHDWTAFARRLGAQGPRWAAMDLGFHHSPQVTWDGQAG</sequence>
<feature type="active site" description="Proton donor" evidence="6">
    <location>
        <position position="343"/>
    </location>
</feature>
<dbReference type="Gene3D" id="3.30.379.10">
    <property type="entry name" value="Chitobiase/beta-hexosaminidase domain 2-like"/>
    <property type="match status" value="1"/>
</dbReference>
<dbReference type="AlphaFoldDB" id="A0A7W7QVY3"/>
<evidence type="ECO:0000256" key="1">
    <source>
        <dbReference type="ARBA" id="ARBA00001231"/>
    </source>
</evidence>
<dbReference type="Proteomes" id="UP000552644">
    <property type="component" value="Unassembled WGS sequence"/>
</dbReference>
<name>A0A7W7QVY3_9ACTN</name>
<dbReference type="EC" id="3.2.1.52" evidence="3"/>
<keyword evidence="10" id="KW-1185">Reference proteome</keyword>
<evidence type="ECO:0000259" key="7">
    <source>
        <dbReference type="Pfam" id="PF00728"/>
    </source>
</evidence>
<dbReference type="InterPro" id="IPR029018">
    <property type="entry name" value="Hex-like_dom2"/>
</dbReference>
<comment type="catalytic activity">
    <reaction evidence="1">
        <text>Hydrolysis of terminal non-reducing N-acetyl-D-hexosamine residues in N-acetyl-beta-D-hexosaminides.</text>
        <dbReference type="EC" id="3.2.1.52"/>
    </reaction>
</comment>
<dbReference type="PANTHER" id="PTHR22600">
    <property type="entry name" value="BETA-HEXOSAMINIDASE"/>
    <property type="match status" value="1"/>
</dbReference>
<proteinExistence type="inferred from homology"/>
<protein>
    <recommendedName>
        <fullName evidence="3">beta-N-acetylhexosaminidase</fullName>
        <ecNumber evidence="3">3.2.1.52</ecNumber>
    </recommendedName>
</protein>
<comment type="caution">
    <text evidence="9">The sequence shown here is derived from an EMBL/GenBank/DDBJ whole genome shotgun (WGS) entry which is preliminary data.</text>
</comment>
<evidence type="ECO:0000256" key="2">
    <source>
        <dbReference type="ARBA" id="ARBA00006285"/>
    </source>
</evidence>